<feature type="compositionally biased region" description="Basic residues" evidence="1">
    <location>
        <begin position="1"/>
        <end position="11"/>
    </location>
</feature>
<evidence type="ECO:0000313" key="2">
    <source>
        <dbReference type="EMBL" id="KAK8568436.1"/>
    </source>
</evidence>
<evidence type="ECO:0000256" key="1">
    <source>
        <dbReference type="SAM" id="MobiDB-lite"/>
    </source>
</evidence>
<sequence>MVVGRRQRHATKQPPANPDKSDGIVFRASCFNPIHDLDHVESSGIDVKPSPPVSKSVNAVNICKPLSVTLANFPVLSRNHNKFSSFHLASKTIPIVNLDVSKHSTIVMDENADPNFQMLARPLGDTNNHTLNAGDSSTRPLGDPSDNSIPAVVQLEDPDNIDISRNNSSFGPTEGVLYAIGGEQAAAMLE</sequence>
<feature type="region of interest" description="Disordered" evidence="1">
    <location>
        <begin position="1"/>
        <end position="22"/>
    </location>
</feature>
<dbReference type="Proteomes" id="UP001472677">
    <property type="component" value="Unassembled WGS sequence"/>
</dbReference>
<organism evidence="2 3">
    <name type="scientific">Hibiscus sabdariffa</name>
    <name type="common">roselle</name>
    <dbReference type="NCBI Taxonomy" id="183260"/>
    <lineage>
        <taxon>Eukaryota</taxon>
        <taxon>Viridiplantae</taxon>
        <taxon>Streptophyta</taxon>
        <taxon>Embryophyta</taxon>
        <taxon>Tracheophyta</taxon>
        <taxon>Spermatophyta</taxon>
        <taxon>Magnoliopsida</taxon>
        <taxon>eudicotyledons</taxon>
        <taxon>Gunneridae</taxon>
        <taxon>Pentapetalae</taxon>
        <taxon>rosids</taxon>
        <taxon>malvids</taxon>
        <taxon>Malvales</taxon>
        <taxon>Malvaceae</taxon>
        <taxon>Malvoideae</taxon>
        <taxon>Hibiscus</taxon>
    </lineage>
</organism>
<evidence type="ECO:0000313" key="3">
    <source>
        <dbReference type="Proteomes" id="UP001472677"/>
    </source>
</evidence>
<gene>
    <name evidence="2" type="ORF">V6N12_006989</name>
</gene>
<feature type="compositionally biased region" description="Polar residues" evidence="1">
    <location>
        <begin position="125"/>
        <end position="139"/>
    </location>
</feature>
<feature type="region of interest" description="Disordered" evidence="1">
    <location>
        <begin position="123"/>
        <end position="146"/>
    </location>
</feature>
<dbReference type="EMBL" id="JBBPBM010000009">
    <property type="protein sequence ID" value="KAK8568436.1"/>
    <property type="molecule type" value="Genomic_DNA"/>
</dbReference>
<protein>
    <submittedName>
        <fullName evidence="2">Uncharacterized protein</fullName>
    </submittedName>
</protein>
<name>A0ABR2F0H3_9ROSI</name>
<proteinExistence type="predicted"/>
<accession>A0ABR2F0H3</accession>
<reference evidence="2 3" key="1">
    <citation type="journal article" date="2024" name="G3 (Bethesda)">
        <title>Genome assembly of Hibiscus sabdariffa L. provides insights into metabolisms of medicinal natural products.</title>
        <authorList>
            <person name="Kim T."/>
        </authorList>
    </citation>
    <scope>NUCLEOTIDE SEQUENCE [LARGE SCALE GENOMIC DNA]</scope>
    <source>
        <strain evidence="2">TK-2024</strain>
        <tissue evidence="2">Old leaves</tissue>
    </source>
</reference>
<comment type="caution">
    <text evidence="2">The sequence shown here is derived from an EMBL/GenBank/DDBJ whole genome shotgun (WGS) entry which is preliminary data.</text>
</comment>
<keyword evidence="3" id="KW-1185">Reference proteome</keyword>